<dbReference type="InterPro" id="IPR005467">
    <property type="entry name" value="His_kinase_dom"/>
</dbReference>
<evidence type="ECO:0000256" key="10">
    <source>
        <dbReference type="SAM" id="Phobius"/>
    </source>
</evidence>
<sequence>MMIRSRPPASALRGLAPRLLVAIMLVLATGAVTAWVVASIIGPALFHDHMVRAQLSDPDMAVLHAEEAFRSASTLTLTFALAAAGLASMMVSILLARRISRSLAAFSSTAADVGMGLYASRISPPGIGTEFDTVAASFNQMAERLQDSERLRGRLMADVAHEVRTPVATISAYLEALEDGIQTLDEATTAVLREQAARLTRLSLDLSAVTRAESGDLTLERAPVDPRDLVAAALSAGREPAAAQSVHLVSDVDEDLPQIHVDRLRMAQILDNLVANAIRHTPPGGIVTVHASRAPAGCIRFSVRDTGEGIAPEHLPHLFERFYRADTARDRAHGGSGIGLAISQALTAAHGGRITAASAGPGTGSEFSFTLPGGQSRLIDSP</sequence>
<dbReference type="InterPro" id="IPR004358">
    <property type="entry name" value="Sig_transdc_His_kin-like_C"/>
</dbReference>
<dbReference type="GO" id="GO:0005886">
    <property type="term" value="C:plasma membrane"/>
    <property type="evidence" value="ECO:0007669"/>
    <property type="project" value="UniProtKB-SubCell"/>
</dbReference>
<dbReference type="InterPro" id="IPR003661">
    <property type="entry name" value="HisK_dim/P_dom"/>
</dbReference>
<dbReference type="CDD" id="cd00075">
    <property type="entry name" value="HATPase"/>
    <property type="match status" value="1"/>
</dbReference>
<dbReference type="Pfam" id="PF00672">
    <property type="entry name" value="HAMP"/>
    <property type="match status" value="1"/>
</dbReference>
<evidence type="ECO:0000256" key="6">
    <source>
        <dbReference type="ARBA" id="ARBA00022692"/>
    </source>
</evidence>
<dbReference type="Gene3D" id="3.30.565.10">
    <property type="entry name" value="Histidine kinase-like ATPase, C-terminal domain"/>
    <property type="match status" value="1"/>
</dbReference>
<dbReference type="Pfam" id="PF02518">
    <property type="entry name" value="HATPase_c"/>
    <property type="match status" value="1"/>
</dbReference>
<organism evidence="13 14">
    <name type="scientific">Sanguibacter antarcticus</name>
    <dbReference type="NCBI Taxonomy" id="372484"/>
    <lineage>
        <taxon>Bacteria</taxon>
        <taxon>Bacillati</taxon>
        <taxon>Actinomycetota</taxon>
        <taxon>Actinomycetes</taxon>
        <taxon>Micrococcales</taxon>
        <taxon>Sanguibacteraceae</taxon>
        <taxon>Sanguibacter</taxon>
    </lineage>
</organism>
<dbReference type="Proteomes" id="UP000225548">
    <property type="component" value="Unassembled WGS sequence"/>
</dbReference>
<dbReference type="InterPro" id="IPR003660">
    <property type="entry name" value="HAMP_dom"/>
</dbReference>
<evidence type="ECO:0000256" key="8">
    <source>
        <dbReference type="ARBA" id="ARBA00022989"/>
    </source>
</evidence>
<evidence type="ECO:0000256" key="2">
    <source>
        <dbReference type="ARBA" id="ARBA00004236"/>
    </source>
</evidence>
<keyword evidence="10" id="KW-0472">Membrane</keyword>
<reference evidence="13 14" key="1">
    <citation type="submission" date="2017-10" db="EMBL/GenBank/DDBJ databases">
        <title>Sequencing the genomes of 1000 actinobacteria strains.</title>
        <authorList>
            <person name="Klenk H.-P."/>
        </authorList>
    </citation>
    <scope>NUCLEOTIDE SEQUENCE [LARGE SCALE GENOMIC DNA]</scope>
    <source>
        <strain evidence="13 14">DSM 18966</strain>
    </source>
</reference>
<comment type="catalytic activity">
    <reaction evidence="1">
        <text>ATP + protein L-histidine = ADP + protein N-phospho-L-histidine.</text>
        <dbReference type="EC" id="2.7.13.3"/>
    </reaction>
</comment>
<evidence type="ECO:0000256" key="3">
    <source>
        <dbReference type="ARBA" id="ARBA00012438"/>
    </source>
</evidence>
<proteinExistence type="predicted"/>
<dbReference type="InterPro" id="IPR050736">
    <property type="entry name" value="Sensor_HK_Regulatory"/>
</dbReference>
<dbReference type="GO" id="GO:0000155">
    <property type="term" value="F:phosphorelay sensor kinase activity"/>
    <property type="evidence" value="ECO:0007669"/>
    <property type="project" value="InterPro"/>
</dbReference>
<keyword evidence="6 10" id="KW-0812">Transmembrane</keyword>
<feature type="domain" description="HAMP" evidence="12">
    <location>
        <begin position="97"/>
        <end position="150"/>
    </location>
</feature>
<dbReference type="SUPFAM" id="SSF47384">
    <property type="entry name" value="Homodimeric domain of signal transducing histidine kinase"/>
    <property type="match status" value="1"/>
</dbReference>
<feature type="domain" description="Histidine kinase" evidence="11">
    <location>
        <begin position="158"/>
        <end position="375"/>
    </location>
</feature>
<comment type="caution">
    <text evidence="13">The sequence shown here is derived from an EMBL/GenBank/DDBJ whole genome shotgun (WGS) entry which is preliminary data.</text>
</comment>
<dbReference type="EC" id="2.7.13.3" evidence="3"/>
<name>A0A2A9E2G7_9MICO</name>
<dbReference type="AlphaFoldDB" id="A0A2A9E2G7"/>
<dbReference type="InterPro" id="IPR036890">
    <property type="entry name" value="HATPase_C_sf"/>
</dbReference>
<dbReference type="InterPro" id="IPR036097">
    <property type="entry name" value="HisK_dim/P_sf"/>
</dbReference>
<feature type="transmembrane region" description="Helical" evidence="10">
    <location>
        <begin position="75"/>
        <end position="96"/>
    </location>
</feature>
<keyword evidence="4" id="KW-0597">Phosphoprotein</keyword>
<dbReference type="PRINTS" id="PR00344">
    <property type="entry name" value="BCTRLSENSOR"/>
</dbReference>
<accession>A0A2A9E2G7</accession>
<dbReference type="Gene3D" id="1.10.287.130">
    <property type="match status" value="1"/>
</dbReference>
<dbReference type="SMART" id="SM00387">
    <property type="entry name" value="HATPase_c"/>
    <property type="match status" value="1"/>
</dbReference>
<evidence type="ECO:0000259" key="12">
    <source>
        <dbReference type="PROSITE" id="PS50885"/>
    </source>
</evidence>
<keyword evidence="8 10" id="KW-1133">Transmembrane helix</keyword>
<evidence type="ECO:0000313" key="14">
    <source>
        <dbReference type="Proteomes" id="UP000225548"/>
    </source>
</evidence>
<dbReference type="PROSITE" id="PS50109">
    <property type="entry name" value="HIS_KIN"/>
    <property type="match status" value="1"/>
</dbReference>
<dbReference type="Gene3D" id="6.10.340.10">
    <property type="match status" value="1"/>
</dbReference>
<protein>
    <recommendedName>
        <fullName evidence="3">histidine kinase</fullName>
        <ecNumber evidence="3">2.7.13.3</ecNumber>
    </recommendedName>
</protein>
<dbReference type="SMART" id="SM00304">
    <property type="entry name" value="HAMP"/>
    <property type="match status" value="1"/>
</dbReference>
<dbReference type="PANTHER" id="PTHR43711">
    <property type="entry name" value="TWO-COMPONENT HISTIDINE KINASE"/>
    <property type="match status" value="1"/>
</dbReference>
<gene>
    <name evidence="13" type="ORF">ATL42_0233</name>
</gene>
<keyword evidence="7 13" id="KW-0418">Kinase</keyword>
<dbReference type="InterPro" id="IPR003594">
    <property type="entry name" value="HATPase_dom"/>
</dbReference>
<evidence type="ECO:0000256" key="9">
    <source>
        <dbReference type="ARBA" id="ARBA00023012"/>
    </source>
</evidence>
<dbReference type="RefSeq" id="WP_245861952.1">
    <property type="nucleotide sequence ID" value="NZ_PDJG01000001.1"/>
</dbReference>
<dbReference type="SUPFAM" id="SSF55874">
    <property type="entry name" value="ATPase domain of HSP90 chaperone/DNA topoisomerase II/histidine kinase"/>
    <property type="match status" value="1"/>
</dbReference>
<dbReference type="CDD" id="cd00082">
    <property type="entry name" value="HisKA"/>
    <property type="match status" value="1"/>
</dbReference>
<feature type="transmembrane region" description="Helical" evidence="10">
    <location>
        <begin position="20"/>
        <end position="46"/>
    </location>
</feature>
<evidence type="ECO:0000256" key="5">
    <source>
        <dbReference type="ARBA" id="ARBA00022679"/>
    </source>
</evidence>
<dbReference type="EMBL" id="PDJG01000001">
    <property type="protein sequence ID" value="PFG32402.1"/>
    <property type="molecule type" value="Genomic_DNA"/>
</dbReference>
<evidence type="ECO:0000256" key="1">
    <source>
        <dbReference type="ARBA" id="ARBA00000085"/>
    </source>
</evidence>
<evidence type="ECO:0000256" key="4">
    <source>
        <dbReference type="ARBA" id="ARBA00022553"/>
    </source>
</evidence>
<dbReference type="Pfam" id="PF00512">
    <property type="entry name" value="HisKA"/>
    <property type="match status" value="1"/>
</dbReference>
<keyword evidence="9" id="KW-0902">Two-component regulatory system</keyword>
<keyword evidence="14" id="KW-1185">Reference proteome</keyword>
<evidence type="ECO:0000256" key="7">
    <source>
        <dbReference type="ARBA" id="ARBA00022777"/>
    </source>
</evidence>
<dbReference type="PROSITE" id="PS50885">
    <property type="entry name" value="HAMP"/>
    <property type="match status" value="1"/>
</dbReference>
<evidence type="ECO:0000313" key="13">
    <source>
        <dbReference type="EMBL" id="PFG32402.1"/>
    </source>
</evidence>
<dbReference type="PANTHER" id="PTHR43711:SF1">
    <property type="entry name" value="HISTIDINE KINASE 1"/>
    <property type="match status" value="1"/>
</dbReference>
<evidence type="ECO:0000259" key="11">
    <source>
        <dbReference type="PROSITE" id="PS50109"/>
    </source>
</evidence>
<dbReference type="FunFam" id="3.30.565.10:FF:000006">
    <property type="entry name" value="Sensor histidine kinase WalK"/>
    <property type="match status" value="1"/>
</dbReference>
<dbReference type="SMART" id="SM00388">
    <property type="entry name" value="HisKA"/>
    <property type="match status" value="1"/>
</dbReference>
<comment type="subcellular location">
    <subcellularLocation>
        <location evidence="2">Cell membrane</location>
    </subcellularLocation>
</comment>
<keyword evidence="5" id="KW-0808">Transferase</keyword>